<feature type="region of interest" description="Disordered" evidence="1">
    <location>
        <begin position="1"/>
        <end position="26"/>
    </location>
</feature>
<evidence type="ECO:0008006" key="4">
    <source>
        <dbReference type="Google" id="ProtNLM"/>
    </source>
</evidence>
<dbReference type="EMBL" id="FXYX01000002">
    <property type="protein sequence ID" value="SMX69500.1"/>
    <property type="molecule type" value="Genomic_DNA"/>
</dbReference>
<evidence type="ECO:0000313" key="2">
    <source>
        <dbReference type="EMBL" id="SMX69500.1"/>
    </source>
</evidence>
<dbReference type="SUPFAM" id="SSF51735">
    <property type="entry name" value="NAD(P)-binding Rossmann-fold domains"/>
    <property type="match status" value="1"/>
</dbReference>
<dbReference type="InterPro" id="IPR036291">
    <property type="entry name" value="NAD(P)-bd_dom_sf"/>
</dbReference>
<evidence type="ECO:0000313" key="3">
    <source>
        <dbReference type="Proteomes" id="UP000234382"/>
    </source>
</evidence>
<name>A0A2H1I307_9MICO</name>
<accession>A0A2H1I307</accession>
<dbReference type="AlphaFoldDB" id="A0A2H1I307"/>
<sequence length="68" mass="6823">MSVEADETGSMNTPTPESAHAADPADFAPFSHRALSGKVALVAGATRGAGRAIARDLARAGAFVHCTG</sequence>
<evidence type="ECO:0000256" key="1">
    <source>
        <dbReference type="SAM" id="MobiDB-lite"/>
    </source>
</evidence>
<dbReference type="Gene3D" id="3.40.50.720">
    <property type="entry name" value="NAD(P)-binding Rossmann-like Domain"/>
    <property type="match status" value="1"/>
</dbReference>
<dbReference type="Proteomes" id="UP000234382">
    <property type="component" value="Unassembled WGS sequence"/>
</dbReference>
<gene>
    <name evidence="2" type="ORF">BI49514_00592</name>
</gene>
<proteinExistence type="predicted"/>
<protein>
    <recommendedName>
        <fullName evidence="4">Short chain dehydrogenase</fullName>
    </recommendedName>
</protein>
<keyword evidence="3" id="KW-1185">Reference proteome</keyword>
<organism evidence="2 3">
    <name type="scientific">Brevibacterium iodinum ATCC 49514</name>
    <dbReference type="NCBI Taxonomy" id="1255616"/>
    <lineage>
        <taxon>Bacteria</taxon>
        <taxon>Bacillati</taxon>
        <taxon>Actinomycetota</taxon>
        <taxon>Actinomycetes</taxon>
        <taxon>Micrococcales</taxon>
        <taxon>Brevibacteriaceae</taxon>
        <taxon>Brevibacterium</taxon>
    </lineage>
</organism>
<reference evidence="3" key="1">
    <citation type="submission" date="2017-03" db="EMBL/GenBank/DDBJ databases">
        <authorList>
            <person name="Monnet C."/>
        </authorList>
    </citation>
    <scope>NUCLEOTIDE SEQUENCE [LARGE SCALE GENOMIC DNA]</scope>
    <source>
        <strain evidence="3">ATCC 49514</strain>
    </source>
</reference>